<dbReference type="InterPro" id="IPR036322">
    <property type="entry name" value="WD40_repeat_dom_sf"/>
</dbReference>
<evidence type="ECO:0000256" key="1">
    <source>
        <dbReference type="ARBA" id="ARBA00022574"/>
    </source>
</evidence>
<dbReference type="PROSITE" id="PS50294">
    <property type="entry name" value="WD_REPEATS_REGION"/>
    <property type="match status" value="2"/>
</dbReference>
<dbReference type="EMBL" id="JABBWD010000070">
    <property type="protein sequence ID" value="KAG1769694.1"/>
    <property type="molecule type" value="Genomic_DNA"/>
</dbReference>
<dbReference type="PANTHER" id="PTHR19848:SF8">
    <property type="entry name" value="F-BOX AND WD REPEAT DOMAIN CONTAINING 7"/>
    <property type="match status" value="1"/>
</dbReference>
<protein>
    <submittedName>
        <fullName evidence="4">WD40-repeat-containing domain protein</fullName>
    </submittedName>
</protein>
<feature type="repeat" description="WD" evidence="3">
    <location>
        <begin position="20"/>
        <end position="61"/>
    </location>
</feature>
<dbReference type="SUPFAM" id="SSF50978">
    <property type="entry name" value="WD40 repeat-like"/>
    <property type="match status" value="1"/>
</dbReference>
<dbReference type="AlphaFoldDB" id="A0A9P6ZK49"/>
<evidence type="ECO:0000256" key="2">
    <source>
        <dbReference type="ARBA" id="ARBA00022737"/>
    </source>
</evidence>
<reference evidence="4" key="1">
    <citation type="journal article" date="2020" name="New Phytol.">
        <title>Comparative genomics reveals dynamic genome evolution in host specialist ectomycorrhizal fungi.</title>
        <authorList>
            <person name="Lofgren L.A."/>
            <person name="Nguyen N.H."/>
            <person name="Vilgalys R."/>
            <person name="Ruytinx J."/>
            <person name="Liao H.L."/>
            <person name="Branco S."/>
            <person name="Kuo A."/>
            <person name="LaButti K."/>
            <person name="Lipzen A."/>
            <person name="Andreopoulos W."/>
            <person name="Pangilinan J."/>
            <person name="Riley R."/>
            <person name="Hundley H."/>
            <person name="Na H."/>
            <person name="Barry K."/>
            <person name="Grigoriev I.V."/>
            <person name="Stajich J.E."/>
            <person name="Kennedy P.G."/>
        </authorList>
    </citation>
    <scope>NUCLEOTIDE SEQUENCE</scope>
    <source>
        <strain evidence="4">DOB743</strain>
    </source>
</reference>
<gene>
    <name evidence="4" type="ORF">EV702DRAFT_1282015</name>
</gene>
<evidence type="ECO:0000256" key="3">
    <source>
        <dbReference type="PROSITE-ProRule" id="PRU00221"/>
    </source>
</evidence>
<evidence type="ECO:0000313" key="5">
    <source>
        <dbReference type="Proteomes" id="UP000714275"/>
    </source>
</evidence>
<dbReference type="PROSITE" id="PS00678">
    <property type="entry name" value="WD_REPEATS_1"/>
    <property type="match status" value="1"/>
</dbReference>
<accession>A0A9P6ZK49</accession>
<dbReference type="Gene3D" id="2.130.10.10">
    <property type="entry name" value="YVTN repeat-like/Quinoprotein amine dehydrogenase"/>
    <property type="match status" value="1"/>
</dbReference>
<feature type="repeat" description="WD" evidence="3">
    <location>
        <begin position="65"/>
        <end position="106"/>
    </location>
</feature>
<comment type="caution">
    <text evidence="4">The sequence shown here is derived from an EMBL/GenBank/DDBJ whole genome shotgun (WGS) entry which is preliminary data.</text>
</comment>
<dbReference type="Pfam" id="PF00400">
    <property type="entry name" value="WD40"/>
    <property type="match status" value="2"/>
</dbReference>
<sequence length="223" mass="24045">MSSPTNKKQNMSAVAPCQTMRDHTDDVKGVVHLPDGRRIITRSLDGSLRLWDLESGIQMSEDWRDEGEKTGVYKMALSPNCKTVVSGSGDGKVRLWDVETGKIGAKWTGHTNHSPAAESRRITATTIRFPPPPHAEHGPWTSGPSFQPCSGTPSSLLCPFSTSTSSSAPQPDTVSVVVAPEVLPPSINTFLTEKATLSEDAVDVLWGITKDLIWTLPTLAQAV</sequence>
<dbReference type="InterPro" id="IPR001680">
    <property type="entry name" value="WD40_rpt"/>
</dbReference>
<dbReference type="OrthoDB" id="2662816at2759"/>
<dbReference type="InterPro" id="IPR019775">
    <property type="entry name" value="WD40_repeat_CS"/>
</dbReference>
<dbReference type="PROSITE" id="PS50082">
    <property type="entry name" value="WD_REPEATS_2"/>
    <property type="match status" value="2"/>
</dbReference>
<evidence type="ECO:0000313" key="4">
    <source>
        <dbReference type="EMBL" id="KAG1769694.1"/>
    </source>
</evidence>
<dbReference type="Proteomes" id="UP000714275">
    <property type="component" value="Unassembled WGS sequence"/>
</dbReference>
<organism evidence="4 5">
    <name type="scientific">Suillus placidus</name>
    <dbReference type="NCBI Taxonomy" id="48579"/>
    <lineage>
        <taxon>Eukaryota</taxon>
        <taxon>Fungi</taxon>
        <taxon>Dikarya</taxon>
        <taxon>Basidiomycota</taxon>
        <taxon>Agaricomycotina</taxon>
        <taxon>Agaricomycetes</taxon>
        <taxon>Agaricomycetidae</taxon>
        <taxon>Boletales</taxon>
        <taxon>Suillineae</taxon>
        <taxon>Suillaceae</taxon>
        <taxon>Suillus</taxon>
    </lineage>
</organism>
<dbReference type="SMART" id="SM00320">
    <property type="entry name" value="WD40"/>
    <property type="match status" value="2"/>
</dbReference>
<keyword evidence="2" id="KW-0677">Repeat</keyword>
<proteinExistence type="predicted"/>
<name>A0A9P6ZK49_9AGAM</name>
<dbReference type="InterPro" id="IPR015943">
    <property type="entry name" value="WD40/YVTN_repeat-like_dom_sf"/>
</dbReference>
<keyword evidence="1 3" id="KW-0853">WD repeat</keyword>
<dbReference type="PANTHER" id="PTHR19848">
    <property type="entry name" value="WD40 REPEAT PROTEIN"/>
    <property type="match status" value="1"/>
</dbReference>
<keyword evidence="5" id="KW-1185">Reference proteome</keyword>